<gene>
    <name evidence="1" type="ORF">I79_006199</name>
</gene>
<dbReference type="InParanoid" id="G3H772"/>
<reference evidence="2" key="1">
    <citation type="journal article" date="2011" name="Nat. Biotechnol.">
        <title>The genomic sequence of the Chinese hamster ovary (CHO)-K1 cell line.</title>
        <authorList>
            <person name="Xu X."/>
            <person name="Nagarajan H."/>
            <person name="Lewis N.E."/>
            <person name="Pan S."/>
            <person name="Cai Z."/>
            <person name="Liu X."/>
            <person name="Chen W."/>
            <person name="Xie M."/>
            <person name="Wang W."/>
            <person name="Hammond S."/>
            <person name="Andersen M.R."/>
            <person name="Neff N."/>
            <person name="Passarelli B."/>
            <person name="Koh W."/>
            <person name="Fan H.C."/>
            <person name="Wang J."/>
            <person name="Gui Y."/>
            <person name="Lee K.H."/>
            <person name="Betenbaugh M.J."/>
            <person name="Quake S.R."/>
            <person name="Famili I."/>
            <person name="Palsson B.O."/>
            <person name="Wang J."/>
        </authorList>
    </citation>
    <scope>NUCLEOTIDE SEQUENCE [LARGE SCALE GENOMIC DNA]</scope>
    <source>
        <strain evidence="2">CHO K1 cell line</strain>
    </source>
</reference>
<protein>
    <submittedName>
        <fullName evidence="1">Uncharacterized protein</fullName>
    </submittedName>
</protein>
<dbReference type="Proteomes" id="UP000001075">
    <property type="component" value="Unassembled WGS sequence"/>
</dbReference>
<name>G3H772_CRIGR</name>
<evidence type="ECO:0000313" key="1">
    <source>
        <dbReference type="EMBL" id="EGV98363.1"/>
    </source>
</evidence>
<dbReference type="EMBL" id="JH000189">
    <property type="protein sequence ID" value="EGV98363.1"/>
    <property type="molecule type" value="Genomic_DNA"/>
</dbReference>
<accession>G3H772</accession>
<dbReference type="AlphaFoldDB" id="G3H772"/>
<sequence length="80" mass="9004">MARDKYRVTMGKHKLVSWEKPTGSGQFQETLCLEVNQNKAPPPRTESPKAEFPDTFRYIVSSWGKTGSCNVALANLEITM</sequence>
<evidence type="ECO:0000313" key="2">
    <source>
        <dbReference type="Proteomes" id="UP000001075"/>
    </source>
</evidence>
<organism evidence="1 2">
    <name type="scientific">Cricetulus griseus</name>
    <name type="common">Chinese hamster</name>
    <name type="synonym">Cricetulus barabensis griseus</name>
    <dbReference type="NCBI Taxonomy" id="10029"/>
    <lineage>
        <taxon>Eukaryota</taxon>
        <taxon>Metazoa</taxon>
        <taxon>Chordata</taxon>
        <taxon>Craniata</taxon>
        <taxon>Vertebrata</taxon>
        <taxon>Euteleostomi</taxon>
        <taxon>Mammalia</taxon>
        <taxon>Eutheria</taxon>
        <taxon>Euarchontoglires</taxon>
        <taxon>Glires</taxon>
        <taxon>Rodentia</taxon>
        <taxon>Myomorpha</taxon>
        <taxon>Muroidea</taxon>
        <taxon>Cricetidae</taxon>
        <taxon>Cricetinae</taxon>
        <taxon>Cricetulus</taxon>
    </lineage>
</organism>
<proteinExistence type="predicted"/>